<name>A0A1Y2AAP3_9PLEO</name>
<comment type="caution">
    <text evidence="1">The sequence shown here is derived from an EMBL/GenBank/DDBJ whole genome shotgun (WGS) entry which is preliminary data.</text>
</comment>
<dbReference type="OrthoDB" id="10261384at2759"/>
<dbReference type="Proteomes" id="UP000193144">
    <property type="component" value="Unassembled WGS sequence"/>
</dbReference>
<accession>A0A1Y2AAP3</accession>
<dbReference type="GO" id="GO:0030674">
    <property type="term" value="F:protein-macromolecule adaptor activity"/>
    <property type="evidence" value="ECO:0007669"/>
    <property type="project" value="TreeGrafter"/>
</dbReference>
<dbReference type="PANTHER" id="PTHR28043:SF1">
    <property type="entry name" value="INCREASED RECOMBINATION CENTERS PROTEIN 6"/>
    <property type="match status" value="1"/>
</dbReference>
<sequence length="283" mass="31599">MEIQHPRRIMALGAPESGVLHLLKELTGSAPELITDSIAGLSHTYTLSTRYYTANIPIWLDEIPSISEWRTEFTKPEAREVVSVLGAWLFCFRKPVKQEHMDDIKEALQAIADVIEKACGYGADMVCLAVAMPQSTTPYLDLGSEEWEGICMEYGFEFVDSEAKGKNEFGEPMGVGRIEDALKANDWEGGEGDADFEGEGDGEEFRESFDAEEVEMGMELFGMKGALHGEEGEVDEEDQQAQVEELERMMRKMVAVKDMGESMPEAQRKKFAAKAVKDLTKDF</sequence>
<dbReference type="Gene3D" id="3.40.50.11960">
    <property type="match status" value="1"/>
</dbReference>
<dbReference type="EMBL" id="MCFA01000002">
    <property type="protein sequence ID" value="ORY19581.1"/>
    <property type="molecule type" value="Genomic_DNA"/>
</dbReference>
<evidence type="ECO:0000313" key="1">
    <source>
        <dbReference type="EMBL" id="ORY19581.1"/>
    </source>
</evidence>
<keyword evidence="2" id="KW-1185">Reference proteome</keyword>
<evidence type="ECO:0008006" key="3">
    <source>
        <dbReference type="Google" id="ProtNLM"/>
    </source>
</evidence>
<dbReference type="Pfam" id="PF10199">
    <property type="entry name" value="Adaptin_binding"/>
    <property type="match status" value="1"/>
</dbReference>
<proteinExistence type="predicted"/>
<dbReference type="STRING" id="1231657.A0A1Y2AAP3"/>
<organism evidence="1 2">
    <name type="scientific">Clohesyomyces aquaticus</name>
    <dbReference type="NCBI Taxonomy" id="1231657"/>
    <lineage>
        <taxon>Eukaryota</taxon>
        <taxon>Fungi</taxon>
        <taxon>Dikarya</taxon>
        <taxon>Ascomycota</taxon>
        <taxon>Pezizomycotina</taxon>
        <taxon>Dothideomycetes</taxon>
        <taxon>Pleosporomycetidae</taxon>
        <taxon>Pleosporales</taxon>
        <taxon>Lindgomycetaceae</taxon>
        <taxon>Clohesyomyces</taxon>
    </lineage>
</organism>
<dbReference type="GO" id="GO:0016192">
    <property type="term" value="P:vesicle-mediated transport"/>
    <property type="evidence" value="ECO:0007669"/>
    <property type="project" value="InterPro"/>
</dbReference>
<protein>
    <recommendedName>
        <fullName evidence="3">Alpha and gamma adaptin binding protein p34-domain-containing protein</fullName>
    </recommendedName>
</protein>
<evidence type="ECO:0000313" key="2">
    <source>
        <dbReference type="Proteomes" id="UP000193144"/>
    </source>
</evidence>
<gene>
    <name evidence="1" type="ORF">BCR34DRAFT_621006</name>
</gene>
<dbReference type="InterPro" id="IPR034627">
    <property type="entry name" value="Irc6"/>
</dbReference>
<dbReference type="AlphaFoldDB" id="A0A1Y2AAP3"/>
<reference evidence="1 2" key="1">
    <citation type="submission" date="2016-07" db="EMBL/GenBank/DDBJ databases">
        <title>Pervasive Adenine N6-methylation of Active Genes in Fungi.</title>
        <authorList>
            <consortium name="DOE Joint Genome Institute"/>
            <person name="Mondo S.J."/>
            <person name="Dannebaum R.O."/>
            <person name="Kuo R.C."/>
            <person name="Labutti K."/>
            <person name="Haridas S."/>
            <person name="Kuo A."/>
            <person name="Salamov A."/>
            <person name="Ahrendt S.R."/>
            <person name="Lipzen A."/>
            <person name="Sullivan W."/>
            <person name="Andreopoulos W.B."/>
            <person name="Clum A."/>
            <person name="Lindquist E."/>
            <person name="Daum C."/>
            <person name="Ramamoorthy G.K."/>
            <person name="Gryganskyi A."/>
            <person name="Culley D."/>
            <person name="Magnuson J.K."/>
            <person name="James T.Y."/>
            <person name="O'Malley M.A."/>
            <person name="Stajich J.E."/>
            <person name="Spatafora J.W."/>
            <person name="Visel A."/>
            <person name="Grigoriev I.V."/>
        </authorList>
    </citation>
    <scope>NUCLEOTIDE SEQUENCE [LARGE SCALE GENOMIC DNA]</scope>
    <source>
        <strain evidence="1 2">CBS 115471</strain>
    </source>
</reference>
<dbReference type="PANTHER" id="PTHR28043">
    <property type="entry name" value="INCREASED RECOMBINATION CENTERS PROTEIN 6"/>
    <property type="match status" value="1"/>
</dbReference>